<dbReference type="GO" id="GO:0016020">
    <property type="term" value="C:membrane"/>
    <property type="evidence" value="ECO:0007669"/>
    <property type="project" value="UniProtKB-SubCell"/>
</dbReference>
<comment type="subcellular location">
    <subcellularLocation>
        <location evidence="1">Membrane</location>
        <topology evidence="1">Multi-pass membrane protein</topology>
    </subcellularLocation>
</comment>
<protein>
    <submittedName>
        <fullName evidence="6">Uncharacterized protein</fullName>
    </submittedName>
</protein>
<keyword evidence="2 5" id="KW-0812">Transmembrane</keyword>
<dbReference type="EMBL" id="HBKR01007855">
    <property type="protein sequence ID" value="CAE2290246.1"/>
    <property type="molecule type" value="Transcribed_RNA"/>
</dbReference>
<dbReference type="AlphaFoldDB" id="A0A7S4KCK0"/>
<feature type="transmembrane region" description="Helical" evidence="5">
    <location>
        <begin position="172"/>
        <end position="193"/>
    </location>
</feature>
<feature type="transmembrane region" description="Helical" evidence="5">
    <location>
        <begin position="86"/>
        <end position="106"/>
    </location>
</feature>
<evidence type="ECO:0000256" key="5">
    <source>
        <dbReference type="SAM" id="Phobius"/>
    </source>
</evidence>
<feature type="transmembrane region" description="Helical" evidence="5">
    <location>
        <begin position="213"/>
        <end position="234"/>
    </location>
</feature>
<keyword evidence="3 5" id="KW-1133">Transmembrane helix</keyword>
<evidence type="ECO:0000256" key="4">
    <source>
        <dbReference type="ARBA" id="ARBA00023136"/>
    </source>
</evidence>
<reference evidence="6" key="1">
    <citation type="submission" date="2021-01" db="EMBL/GenBank/DDBJ databases">
        <authorList>
            <person name="Corre E."/>
            <person name="Pelletier E."/>
            <person name="Niang G."/>
            <person name="Scheremetjew M."/>
            <person name="Finn R."/>
            <person name="Kale V."/>
            <person name="Holt S."/>
            <person name="Cochrane G."/>
            <person name="Meng A."/>
            <person name="Brown T."/>
            <person name="Cohen L."/>
        </authorList>
    </citation>
    <scope>NUCLEOTIDE SEQUENCE</scope>
    <source>
        <strain evidence="6">SoJaBio B1-5/56/2</strain>
    </source>
</reference>
<dbReference type="PANTHER" id="PTHR23423">
    <property type="entry name" value="ORGANIC SOLUTE TRANSPORTER-RELATED"/>
    <property type="match status" value="1"/>
</dbReference>
<keyword evidence="4 5" id="KW-0472">Membrane</keyword>
<sequence length="579" mass="67253">MWEDILKKESALWSAGIATLATCLISMTTIYAHLKNYTRPYFQKRIVRVLLTAPIFSILSYLAIWFHSHHLYFNTLSDFYEAYVLFQFFSLLTAYLGGEAAVMALLDTKDKLLPKPPCCCCPIIELNRNFFVRCKRCVLQYVWVTPILAILGFFLGLPFIDMYQEGQWTATSPFLYFSVMKTISTMVAMFHLVQFYRVFSVELEPHSPLGKFACIKVILFLSFWLKILFSILIYTDVLEDQRVTSFLQDFFVCFEMLIIAIVHSHTYAPEEFIRQRPEGTEEGWNLDEEKQISVWDALSDVIQPSDFWEDSYHSFKSKGENEQEFDDFLILPMDEREEQTVKSGWILCETPSPEAGCRLVERRYAILLQNGHIFVVDNDPFKEFNKRKDMVSNQLEFVDDEDQLLHHEEEERSKIRSIRWFQLPRITAINYLDSVPLRRQLPKTILYGDKLEASSASSPPSSVPPEDAPKCNSDELFDRLVLRDSFPISEQKVVIEREEGEAKKEGDEVEIEMTSVVADERGEEEEEGEVEKEGELGSGAALEFWARNPVANMDYIALSLRGSKKEIDAWRRNVENVWH</sequence>
<proteinExistence type="predicted"/>
<evidence type="ECO:0000256" key="1">
    <source>
        <dbReference type="ARBA" id="ARBA00004141"/>
    </source>
</evidence>
<dbReference type="InterPro" id="IPR005178">
    <property type="entry name" value="Ostalpha/TMEM184C"/>
</dbReference>
<dbReference type="Pfam" id="PF03619">
    <property type="entry name" value="Solute_trans_a"/>
    <property type="match status" value="1"/>
</dbReference>
<feature type="transmembrane region" description="Helical" evidence="5">
    <location>
        <begin position="46"/>
        <end position="66"/>
    </location>
</feature>
<evidence type="ECO:0000256" key="2">
    <source>
        <dbReference type="ARBA" id="ARBA00022692"/>
    </source>
</evidence>
<accession>A0A7S4KCK0</accession>
<organism evidence="6">
    <name type="scientific">Paramoeba aestuarina</name>
    <dbReference type="NCBI Taxonomy" id="180227"/>
    <lineage>
        <taxon>Eukaryota</taxon>
        <taxon>Amoebozoa</taxon>
        <taxon>Discosea</taxon>
        <taxon>Flabellinia</taxon>
        <taxon>Dactylopodida</taxon>
        <taxon>Paramoebidae</taxon>
        <taxon>Paramoeba</taxon>
    </lineage>
</organism>
<evidence type="ECO:0000313" key="6">
    <source>
        <dbReference type="EMBL" id="CAE2290246.1"/>
    </source>
</evidence>
<gene>
    <name evidence="6" type="ORF">NAES01612_LOCUS5186</name>
</gene>
<evidence type="ECO:0000256" key="3">
    <source>
        <dbReference type="ARBA" id="ARBA00022989"/>
    </source>
</evidence>
<feature type="transmembrane region" description="Helical" evidence="5">
    <location>
        <begin position="12"/>
        <end position="34"/>
    </location>
</feature>
<dbReference type="SMART" id="SM01417">
    <property type="entry name" value="Solute_trans_a"/>
    <property type="match status" value="1"/>
</dbReference>
<name>A0A7S4KCK0_9EUKA</name>
<feature type="transmembrane region" description="Helical" evidence="5">
    <location>
        <begin position="138"/>
        <end position="160"/>
    </location>
</feature>